<comment type="caution">
    <text evidence="5">The sequence shown here is derived from an EMBL/GenBank/DDBJ whole genome shotgun (WGS) entry which is preliminary data.</text>
</comment>
<keyword evidence="3" id="KW-0812">Transmembrane</keyword>
<dbReference type="AlphaFoldDB" id="A0A815W824"/>
<dbReference type="Pfam" id="PF01531">
    <property type="entry name" value="Glyco_transf_11"/>
    <property type="match status" value="1"/>
</dbReference>
<dbReference type="PANTHER" id="PTHR11927">
    <property type="entry name" value="GALACTOSIDE 2-L-FUCOSYLTRANSFERASE"/>
    <property type="match status" value="1"/>
</dbReference>
<evidence type="ECO:0000256" key="1">
    <source>
        <dbReference type="ARBA" id="ARBA00022676"/>
    </source>
</evidence>
<dbReference type="EMBL" id="CAJNOI010000129">
    <property type="protein sequence ID" value="CAF1105137.1"/>
    <property type="molecule type" value="Genomic_DNA"/>
</dbReference>
<keyword evidence="3" id="KW-0333">Golgi apparatus</keyword>
<evidence type="ECO:0000256" key="2">
    <source>
        <dbReference type="ARBA" id="ARBA00022679"/>
    </source>
</evidence>
<keyword evidence="1 3" id="KW-0328">Glycosyltransferase</keyword>
<reference evidence="5" key="1">
    <citation type="submission" date="2021-02" db="EMBL/GenBank/DDBJ databases">
        <authorList>
            <person name="Nowell W R."/>
        </authorList>
    </citation>
    <scope>NUCLEOTIDE SEQUENCE</scope>
</reference>
<dbReference type="Proteomes" id="UP000663877">
    <property type="component" value="Unassembled WGS sequence"/>
</dbReference>
<keyword evidence="6" id="KW-1185">Reference proteome</keyword>
<comment type="subcellular location">
    <subcellularLocation>
        <location evidence="3">Golgi apparatus</location>
        <location evidence="3">Golgi stack membrane</location>
        <topology evidence="3">Single-pass type II membrane protein</topology>
    </subcellularLocation>
</comment>
<keyword evidence="3" id="KW-0735">Signal-anchor</keyword>
<comment type="pathway">
    <text evidence="3">Protein modification; protein glycosylation.</text>
</comment>
<dbReference type="GO" id="GO:0008107">
    <property type="term" value="F:galactoside 2-alpha-L-fucosyltransferase activity"/>
    <property type="evidence" value="ECO:0007669"/>
    <property type="project" value="InterPro"/>
</dbReference>
<organism evidence="5 6">
    <name type="scientific">Adineta steineri</name>
    <dbReference type="NCBI Taxonomy" id="433720"/>
    <lineage>
        <taxon>Eukaryota</taxon>
        <taxon>Metazoa</taxon>
        <taxon>Spiralia</taxon>
        <taxon>Gnathifera</taxon>
        <taxon>Rotifera</taxon>
        <taxon>Eurotatoria</taxon>
        <taxon>Bdelloidea</taxon>
        <taxon>Adinetida</taxon>
        <taxon>Adinetidae</taxon>
        <taxon>Adineta</taxon>
    </lineage>
</organism>
<proteinExistence type="inferred from homology"/>
<gene>
    <name evidence="4" type="ORF">BJG266_LOCUS21577</name>
    <name evidence="5" type="ORF">QVE165_LOCUS46047</name>
</gene>
<dbReference type="PANTHER" id="PTHR11927:SF9">
    <property type="entry name" value="L-FUCOSYLTRANSFERASE"/>
    <property type="match status" value="1"/>
</dbReference>
<dbReference type="GO" id="GO:0032580">
    <property type="term" value="C:Golgi cisterna membrane"/>
    <property type="evidence" value="ECO:0007669"/>
    <property type="project" value="UniProtKB-SubCell"/>
</dbReference>
<evidence type="ECO:0000313" key="5">
    <source>
        <dbReference type="EMBL" id="CAF1537533.1"/>
    </source>
</evidence>
<evidence type="ECO:0000256" key="3">
    <source>
        <dbReference type="RuleBase" id="RU363129"/>
    </source>
</evidence>
<dbReference type="EMBL" id="CAJNOM010000670">
    <property type="protein sequence ID" value="CAF1537533.1"/>
    <property type="molecule type" value="Genomic_DNA"/>
</dbReference>
<dbReference type="GO" id="GO:0005975">
    <property type="term" value="P:carbohydrate metabolic process"/>
    <property type="evidence" value="ECO:0007669"/>
    <property type="project" value="InterPro"/>
</dbReference>
<sequence>MSYYTSISPDSLFIVSSDDKQWCRTMLSNRNDVVVTSDTHSPSEDLAILTLCNDSLITTGTYGWWAGFLTNGQVIYDKSYPKQGSLLARNCPQQDYFPPSFKP</sequence>
<dbReference type="EC" id="2.4.1.-" evidence="3"/>
<dbReference type="Proteomes" id="UP000663832">
    <property type="component" value="Unassembled WGS sequence"/>
</dbReference>
<comment type="similarity">
    <text evidence="3">Belongs to the glycosyltransferase 11 family.</text>
</comment>
<evidence type="ECO:0000313" key="6">
    <source>
        <dbReference type="Proteomes" id="UP000663832"/>
    </source>
</evidence>
<keyword evidence="3" id="KW-0325">Glycoprotein</keyword>
<accession>A0A815W824</accession>
<name>A0A815W824_9BILA</name>
<dbReference type="OrthoDB" id="3226at2759"/>
<protein>
    <recommendedName>
        <fullName evidence="3">L-Fucosyltransferase</fullName>
        <ecNumber evidence="3">2.4.1.-</ecNumber>
    </recommendedName>
</protein>
<evidence type="ECO:0000313" key="4">
    <source>
        <dbReference type="EMBL" id="CAF1105137.1"/>
    </source>
</evidence>
<keyword evidence="2 3" id="KW-0808">Transferase</keyword>
<dbReference type="UniPathway" id="UPA00378"/>
<dbReference type="InterPro" id="IPR002516">
    <property type="entry name" value="Glyco_trans_11"/>
</dbReference>